<dbReference type="PROSITE" id="PS51186">
    <property type="entry name" value="GNAT"/>
    <property type="match status" value="1"/>
</dbReference>
<dbReference type="AlphaFoldDB" id="A0A317CAG1"/>
<dbReference type="Pfam" id="PF00583">
    <property type="entry name" value="Acetyltransf_1"/>
    <property type="match status" value="1"/>
</dbReference>
<evidence type="ECO:0000259" key="1">
    <source>
        <dbReference type="PROSITE" id="PS51186"/>
    </source>
</evidence>
<accession>A0A317CAG1</accession>
<gene>
    <name evidence="2" type="ORF">DKT75_11615</name>
</gene>
<evidence type="ECO:0000313" key="2">
    <source>
        <dbReference type="EMBL" id="PWQ95675.1"/>
    </source>
</evidence>
<protein>
    <submittedName>
        <fullName evidence="2">Histone acetyltransferase</fullName>
    </submittedName>
</protein>
<dbReference type="RefSeq" id="WP_109823603.1">
    <property type="nucleotide sequence ID" value="NZ_QGKL01000032.1"/>
</dbReference>
<proteinExistence type="predicted"/>
<dbReference type="EMBL" id="QGKL01000032">
    <property type="protein sequence ID" value="PWQ95675.1"/>
    <property type="molecule type" value="Genomic_DNA"/>
</dbReference>
<dbReference type="Proteomes" id="UP000245506">
    <property type="component" value="Unassembled WGS sequence"/>
</dbReference>
<dbReference type="InterPro" id="IPR016181">
    <property type="entry name" value="Acyl_CoA_acyltransferase"/>
</dbReference>
<comment type="caution">
    <text evidence="2">The sequence shown here is derived from an EMBL/GenBank/DDBJ whole genome shotgun (WGS) entry which is preliminary data.</text>
</comment>
<feature type="domain" description="N-acetyltransferase" evidence="1">
    <location>
        <begin position="1"/>
        <end position="140"/>
    </location>
</feature>
<dbReference type="InterPro" id="IPR000182">
    <property type="entry name" value="GNAT_dom"/>
</dbReference>
<dbReference type="OrthoDB" id="9805924at2"/>
<dbReference type="Gene3D" id="3.40.630.30">
    <property type="match status" value="1"/>
</dbReference>
<keyword evidence="2" id="KW-0808">Transferase</keyword>
<dbReference type="CDD" id="cd04301">
    <property type="entry name" value="NAT_SF"/>
    <property type="match status" value="1"/>
</dbReference>
<keyword evidence="3" id="KW-1185">Reference proteome</keyword>
<evidence type="ECO:0000313" key="3">
    <source>
        <dbReference type="Proteomes" id="UP000245506"/>
    </source>
</evidence>
<dbReference type="GO" id="GO:0016747">
    <property type="term" value="F:acyltransferase activity, transferring groups other than amino-acyl groups"/>
    <property type="evidence" value="ECO:0007669"/>
    <property type="project" value="InterPro"/>
</dbReference>
<organism evidence="2 3">
    <name type="scientific">Leucothrix arctica</name>
    <dbReference type="NCBI Taxonomy" id="1481894"/>
    <lineage>
        <taxon>Bacteria</taxon>
        <taxon>Pseudomonadati</taxon>
        <taxon>Pseudomonadota</taxon>
        <taxon>Gammaproteobacteria</taxon>
        <taxon>Thiotrichales</taxon>
        <taxon>Thiotrichaceae</taxon>
        <taxon>Leucothrix</taxon>
    </lineage>
</organism>
<name>A0A317CAG1_9GAMM</name>
<sequence>MNIDFVLSPSEEEIAEIYNGLAAFNEPYFPNLDQKGFAYLIRDEDGKILGGLTGKTLFTAFHVNLLWLSEPIRGLGYGTKLMQQAEQEAKDRGAINAFVDTYSFQAPTFYERLGYNEVGRYTDFPRVDVDKVFFKKCLVDNKSPSPS</sequence>
<dbReference type="SUPFAM" id="SSF55729">
    <property type="entry name" value="Acyl-CoA N-acyltransferases (Nat)"/>
    <property type="match status" value="1"/>
</dbReference>
<reference evidence="2 3" key="1">
    <citation type="submission" date="2018-05" db="EMBL/GenBank/DDBJ databases">
        <title>Leucothrix arctica sp. nov., isolated from Arctic seawater.</title>
        <authorList>
            <person name="Choi A."/>
            <person name="Baek K."/>
        </authorList>
    </citation>
    <scope>NUCLEOTIDE SEQUENCE [LARGE SCALE GENOMIC DNA]</scope>
    <source>
        <strain evidence="2 3">IMCC9719</strain>
    </source>
</reference>